<dbReference type="PANTHER" id="PTHR19303">
    <property type="entry name" value="TRANSPOSON"/>
    <property type="match status" value="1"/>
</dbReference>
<accession>A0A6J2XIA5</accession>
<dbReference type="OrthoDB" id="7737021at2759"/>
<keyword evidence="6" id="KW-1185">Reference proteome</keyword>
<dbReference type="InterPro" id="IPR006600">
    <property type="entry name" value="HTH_CenpB_DNA-bd_dom"/>
</dbReference>
<dbReference type="Gene3D" id="1.10.10.60">
    <property type="entry name" value="Homeodomain-like"/>
    <property type="match status" value="1"/>
</dbReference>
<dbReference type="AlphaFoldDB" id="A0A6J2XIA5"/>
<dbReference type="KEGG" id="soy:115878626"/>
<evidence type="ECO:0000256" key="1">
    <source>
        <dbReference type="ARBA" id="ARBA00004123"/>
    </source>
</evidence>
<evidence type="ECO:0000259" key="5">
    <source>
        <dbReference type="PROSITE" id="PS51253"/>
    </source>
</evidence>
<feature type="region of interest" description="Disordered" evidence="4">
    <location>
        <begin position="610"/>
        <end position="632"/>
    </location>
</feature>
<dbReference type="SUPFAM" id="SSF46689">
    <property type="entry name" value="Homeodomain-like"/>
    <property type="match status" value="1"/>
</dbReference>
<dbReference type="GO" id="GO:0005634">
    <property type="term" value="C:nucleus"/>
    <property type="evidence" value="ECO:0007669"/>
    <property type="project" value="UniProtKB-SubCell"/>
</dbReference>
<dbReference type="SMART" id="SM00674">
    <property type="entry name" value="CENPB"/>
    <property type="match status" value="1"/>
</dbReference>
<dbReference type="Proteomes" id="UP000504635">
    <property type="component" value="Unplaced"/>
</dbReference>
<protein>
    <submittedName>
        <fullName evidence="7">Uncharacterized protein LOC115878626</fullName>
    </submittedName>
</protein>
<dbReference type="GeneID" id="115878626"/>
<evidence type="ECO:0000256" key="3">
    <source>
        <dbReference type="ARBA" id="ARBA00023242"/>
    </source>
</evidence>
<name>A0A6J2XIA5_SITOR</name>
<keyword evidence="3" id="KW-0539">Nucleus</keyword>
<dbReference type="Pfam" id="PF03184">
    <property type="entry name" value="DDE_1"/>
    <property type="match status" value="1"/>
</dbReference>
<comment type="subcellular location">
    <subcellularLocation>
        <location evidence="1">Nucleus</location>
    </subcellularLocation>
</comment>
<organism evidence="6 7">
    <name type="scientific">Sitophilus oryzae</name>
    <name type="common">Rice weevil</name>
    <name type="synonym">Curculio oryzae</name>
    <dbReference type="NCBI Taxonomy" id="7048"/>
    <lineage>
        <taxon>Eukaryota</taxon>
        <taxon>Metazoa</taxon>
        <taxon>Ecdysozoa</taxon>
        <taxon>Arthropoda</taxon>
        <taxon>Hexapoda</taxon>
        <taxon>Insecta</taxon>
        <taxon>Pterygota</taxon>
        <taxon>Neoptera</taxon>
        <taxon>Endopterygota</taxon>
        <taxon>Coleoptera</taxon>
        <taxon>Polyphaga</taxon>
        <taxon>Cucujiformia</taxon>
        <taxon>Curculionidae</taxon>
        <taxon>Dryophthorinae</taxon>
        <taxon>Sitophilus</taxon>
    </lineage>
</organism>
<sequence length="632" mass="72152">MDSKLSWKRNTEEKGDKENSMLFLVIAWCVGILQSHAESCKIRDLRKKKYDEGDITKALQAIAEGSSERKAAVQFRVPRSTLQFRSSGKFNNKTTPGPAPVLSHEEENIVKDWIKTSQTKGFPLHVEDVQLSVKQFLDENPRPNVPFLGNKPGRGWFRAFLRRHPDITLRTPEAITAASSNVSESDIRKWFTDIETYLVEKGYDSILQDPSRVFNGDETCFLLCPQNKRVLAARGSRNVYQIEHNSKFSLTVMFTFSAAGEVTPPMIIFPYKRIPAQVSNSVPGEWGVGCSDNGWMKNENFYEYIGNVLYKSLVEKGTTFPIILFVDGHVTHLTYQTSQLCSRLGIILIALYPNSTRIMQPADVSAFKPLKVYWSKAVQKFHRDYPKSVVTKENFAPIKIIKLEDIPIVLEEELNGKIVPNVVMDVIPSSTSNISSIDNLDVIADTEKPTCSFELSEANTSLSKYFFWPKTPERKGKRQNEKLPFVLTSTVRKNVEKAKIERKEYELKEKTRRKEERIKKQNLKKESKENMIKKTTMKKKSKIVKKDKNVNKPFLEENITNNNFVEEQNKIDSCSSSQIPVILKNLDSKGKIKENSINPIKETLTKNRVRIHLPENSSSAKKKKSSEGLKCK</sequence>
<gene>
    <name evidence="7" type="primary">LOC115878626</name>
</gene>
<evidence type="ECO:0000313" key="6">
    <source>
        <dbReference type="Proteomes" id="UP000504635"/>
    </source>
</evidence>
<proteinExistence type="predicted"/>
<dbReference type="GO" id="GO:0003677">
    <property type="term" value="F:DNA binding"/>
    <property type="evidence" value="ECO:0007669"/>
    <property type="project" value="UniProtKB-KW"/>
</dbReference>
<keyword evidence="2" id="KW-0238">DNA-binding</keyword>
<dbReference type="InterPro" id="IPR004875">
    <property type="entry name" value="DDE_SF_endonuclease_dom"/>
</dbReference>
<dbReference type="PROSITE" id="PS51253">
    <property type="entry name" value="HTH_CENPB"/>
    <property type="match status" value="1"/>
</dbReference>
<dbReference type="Pfam" id="PF05225">
    <property type="entry name" value="HTH_psq"/>
    <property type="match status" value="1"/>
</dbReference>
<dbReference type="PANTHER" id="PTHR19303:SF74">
    <property type="entry name" value="POGO TRANSPOSABLE ELEMENT WITH KRAB DOMAIN"/>
    <property type="match status" value="1"/>
</dbReference>
<dbReference type="Pfam" id="PF03221">
    <property type="entry name" value="HTH_Tnp_Tc5"/>
    <property type="match status" value="1"/>
</dbReference>
<dbReference type="InterPro" id="IPR009057">
    <property type="entry name" value="Homeodomain-like_sf"/>
</dbReference>
<feature type="domain" description="HTH CENPB-type" evidence="5">
    <location>
        <begin position="94"/>
        <end position="170"/>
    </location>
</feature>
<evidence type="ECO:0000256" key="4">
    <source>
        <dbReference type="SAM" id="MobiDB-lite"/>
    </source>
</evidence>
<dbReference type="InterPro" id="IPR007889">
    <property type="entry name" value="HTH_Psq"/>
</dbReference>
<dbReference type="InterPro" id="IPR050863">
    <property type="entry name" value="CenT-Element_Derived"/>
</dbReference>
<evidence type="ECO:0000313" key="7">
    <source>
        <dbReference type="RefSeq" id="XP_030751032.1"/>
    </source>
</evidence>
<evidence type="ECO:0000256" key="2">
    <source>
        <dbReference type="ARBA" id="ARBA00023125"/>
    </source>
</evidence>
<reference evidence="7" key="1">
    <citation type="submission" date="2025-08" db="UniProtKB">
        <authorList>
            <consortium name="RefSeq"/>
        </authorList>
    </citation>
    <scope>IDENTIFICATION</scope>
    <source>
        <tissue evidence="7">Gonads</tissue>
    </source>
</reference>
<dbReference type="InParanoid" id="A0A6J2XIA5"/>
<dbReference type="RefSeq" id="XP_030751032.1">
    <property type="nucleotide sequence ID" value="XM_030895172.1"/>
</dbReference>